<dbReference type="EMBL" id="CAJVQC010092607">
    <property type="protein sequence ID" value="CAG8826703.1"/>
    <property type="molecule type" value="Genomic_DNA"/>
</dbReference>
<comment type="caution">
    <text evidence="1">The sequence shown here is derived from an EMBL/GenBank/DDBJ whole genome shotgun (WGS) entry which is preliminary data.</text>
</comment>
<proteinExistence type="predicted"/>
<name>A0ACA9S5Q5_9GLOM</name>
<feature type="non-terminal residue" evidence="1">
    <location>
        <position position="1"/>
    </location>
</feature>
<keyword evidence="2" id="KW-1185">Reference proteome</keyword>
<accession>A0ACA9S5Q5</accession>
<feature type="non-terminal residue" evidence="1">
    <location>
        <position position="195"/>
    </location>
</feature>
<protein>
    <submittedName>
        <fullName evidence="1">3897_t:CDS:1</fullName>
    </submittedName>
</protein>
<evidence type="ECO:0000313" key="1">
    <source>
        <dbReference type="EMBL" id="CAG8826703.1"/>
    </source>
</evidence>
<organism evidence="1 2">
    <name type="scientific">Racocetra persica</name>
    <dbReference type="NCBI Taxonomy" id="160502"/>
    <lineage>
        <taxon>Eukaryota</taxon>
        <taxon>Fungi</taxon>
        <taxon>Fungi incertae sedis</taxon>
        <taxon>Mucoromycota</taxon>
        <taxon>Glomeromycotina</taxon>
        <taxon>Glomeromycetes</taxon>
        <taxon>Diversisporales</taxon>
        <taxon>Gigasporaceae</taxon>
        <taxon>Racocetra</taxon>
    </lineage>
</organism>
<reference evidence="1" key="1">
    <citation type="submission" date="2021-06" db="EMBL/GenBank/DDBJ databases">
        <authorList>
            <person name="Kallberg Y."/>
            <person name="Tangrot J."/>
            <person name="Rosling A."/>
        </authorList>
    </citation>
    <scope>NUCLEOTIDE SEQUENCE</scope>
    <source>
        <strain evidence="1">MA461A</strain>
    </source>
</reference>
<dbReference type="Proteomes" id="UP000789920">
    <property type="component" value="Unassembled WGS sequence"/>
</dbReference>
<sequence length="195" mass="20673">TLLAFATITQAFSTGSGTCNADKVTIEAVNNTPMGRQRDLGFEIAMSQTDHFYVPNGPALEFSISGTLTTFKGLLFYGEDVLNNHVGQWTIPSGYKLMANCPGDPKGTLTHSSATDKLVNTTSFQWNPPASDVGPITIVCVICVNTQTGFQIIRSSKPFVVNGSTFVPTPTPSNDNSTPAAKNAVATNSPHTISN</sequence>
<evidence type="ECO:0000313" key="2">
    <source>
        <dbReference type="Proteomes" id="UP000789920"/>
    </source>
</evidence>
<gene>
    <name evidence="1" type="ORF">RPERSI_LOCUS26794</name>
</gene>